<dbReference type="RefSeq" id="WP_140928595.1">
    <property type="nucleotide sequence ID" value="NZ_VFSU01000028.1"/>
</dbReference>
<keyword evidence="5 6" id="KW-0560">Oxidoreductase</keyword>
<comment type="similarity">
    <text evidence="2 6">Belongs to the FAD-dependent glycerol-3-phosphate dehydrogenase family.</text>
</comment>
<dbReference type="PROSITE" id="PS00978">
    <property type="entry name" value="FAD_G3PDH_2"/>
    <property type="match status" value="1"/>
</dbReference>
<protein>
    <recommendedName>
        <fullName evidence="6">Glycerol-3-phosphate dehydrogenase</fullName>
        <ecNumber evidence="6">1.1.5.3</ecNumber>
    </recommendedName>
</protein>
<evidence type="ECO:0000256" key="5">
    <source>
        <dbReference type="ARBA" id="ARBA00023002"/>
    </source>
</evidence>
<feature type="domain" description="FAD dependent oxidoreductase" evidence="7">
    <location>
        <begin position="8"/>
        <end position="356"/>
    </location>
</feature>
<dbReference type="Gene3D" id="3.50.50.60">
    <property type="entry name" value="FAD/NAD(P)-binding domain"/>
    <property type="match status" value="2"/>
</dbReference>
<dbReference type="EC" id="1.1.5.3" evidence="6"/>
<reference evidence="8 9" key="1">
    <citation type="submission" date="2019-06" db="EMBL/GenBank/DDBJ databases">
        <authorList>
            <person name="Lee I."/>
            <person name="Jang G.I."/>
            <person name="Hwang C.Y."/>
        </authorList>
    </citation>
    <scope>NUCLEOTIDE SEQUENCE [LARGE SCALE GENOMIC DNA]</scope>
    <source>
        <strain evidence="8 9">PAMC 28131</strain>
    </source>
</reference>
<dbReference type="PANTHER" id="PTHR11985:SF15">
    <property type="entry name" value="GLYCEROL-3-PHOSPHATE DEHYDROGENASE, MITOCHONDRIAL"/>
    <property type="match status" value="1"/>
</dbReference>
<evidence type="ECO:0000256" key="6">
    <source>
        <dbReference type="RuleBase" id="RU361217"/>
    </source>
</evidence>
<dbReference type="AlphaFoldDB" id="A0A501XI28"/>
<dbReference type="GO" id="GO:0004368">
    <property type="term" value="F:glycerol-3-phosphate dehydrogenase (quinone) activity"/>
    <property type="evidence" value="ECO:0007669"/>
    <property type="project" value="UniProtKB-EC"/>
</dbReference>
<dbReference type="InterPro" id="IPR000447">
    <property type="entry name" value="G3P_DH_FAD-dep"/>
</dbReference>
<evidence type="ECO:0000313" key="9">
    <source>
        <dbReference type="Proteomes" id="UP000319897"/>
    </source>
</evidence>
<evidence type="ECO:0000256" key="2">
    <source>
        <dbReference type="ARBA" id="ARBA00007330"/>
    </source>
</evidence>
<dbReference type="OrthoDB" id="9766796at2"/>
<comment type="catalytic activity">
    <reaction evidence="6">
        <text>a quinone + sn-glycerol 3-phosphate = dihydroxyacetone phosphate + a quinol</text>
        <dbReference type="Rhea" id="RHEA:18977"/>
        <dbReference type="ChEBI" id="CHEBI:24646"/>
        <dbReference type="ChEBI" id="CHEBI:57597"/>
        <dbReference type="ChEBI" id="CHEBI:57642"/>
        <dbReference type="ChEBI" id="CHEBI:132124"/>
        <dbReference type="EC" id="1.1.5.3"/>
    </reaction>
</comment>
<dbReference type="PANTHER" id="PTHR11985">
    <property type="entry name" value="GLYCEROL-3-PHOSPHATE DEHYDROGENASE"/>
    <property type="match status" value="1"/>
</dbReference>
<keyword evidence="3 6" id="KW-0285">Flavoprotein</keyword>
<dbReference type="Proteomes" id="UP000319897">
    <property type="component" value="Unassembled WGS sequence"/>
</dbReference>
<organism evidence="8 9">
    <name type="scientific">Sandaracinobacter neustonicus</name>
    <dbReference type="NCBI Taxonomy" id="1715348"/>
    <lineage>
        <taxon>Bacteria</taxon>
        <taxon>Pseudomonadati</taxon>
        <taxon>Pseudomonadota</taxon>
        <taxon>Alphaproteobacteria</taxon>
        <taxon>Sphingomonadales</taxon>
        <taxon>Sphingosinicellaceae</taxon>
        <taxon>Sandaracinobacter</taxon>
    </lineage>
</organism>
<dbReference type="Gene3D" id="1.10.8.870">
    <property type="entry name" value="Alpha-glycerophosphate oxidase, cap domain"/>
    <property type="match status" value="1"/>
</dbReference>
<name>A0A501XI28_9SPHN</name>
<accession>A0A501XI28</accession>
<evidence type="ECO:0000256" key="3">
    <source>
        <dbReference type="ARBA" id="ARBA00022630"/>
    </source>
</evidence>
<evidence type="ECO:0000256" key="4">
    <source>
        <dbReference type="ARBA" id="ARBA00022827"/>
    </source>
</evidence>
<dbReference type="PRINTS" id="PR01001">
    <property type="entry name" value="FADG3PDH"/>
</dbReference>
<proteinExistence type="inferred from homology"/>
<dbReference type="NCBIfam" id="NF008899">
    <property type="entry name" value="PRK12266.1"/>
    <property type="match status" value="1"/>
</dbReference>
<dbReference type="Gene3D" id="6.10.250.1890">
    <property type="match status" value="1"/>
</dbReference>
<comment type="caution">
    <text evidence="8">The sequence shown here is derived from an EMBL/GenBank/DDBJ whole genome shotgun (WGS) entry which is preliminary data.</text>
</comment>
<dbReference type="InterPro" id="IPR036188">
    <property type="entry name" value="FAD/NAD-bd_sf"/>
</dbReference>
<comment type="cofactor">
    <cofactor evidence="1 6">
        <name>FAD</name>
        <dbReference type="ChEBI" id="CHEBI:57692"/>
    </cofactor>
</comment>
<dbReference type="GO" id="GO:0009331">
    <property type="term" value="C:glycerol-3-phosphate dehydrogenase (FAD) complex"/>
    <property type="evidence" value="ECO:0007669"/>
    <property type="project" value="UniProtKB-UniRule"/>
</dbReference>
<evidence type="ECO:0000313" key="8">
    <source>
        <dbReference type="EMBL" id="TPE60069.1"/>
    </source>
</evidence>
<sequence length="485" mass="53438">MAETDILDLLIIGGGVNGAGLARDAAGRGLRTAMLEAGDLGGATSSASSKLIHGGLRYLEFYEFALVRKALAEREVILRNAPHISRPMPFLLPLEPHLRPGWMIRAGLFLYDHLARRREVPGSSSLDLRKDAAGPAFDRHLKRAFRYWDGWIDDSRLVILNARDAANRGAGIYPRDAAVSARRTEFGWEVQTASGRRHAARQLVNCAGPWAGRVATDLLALPDAPRLSLVQGSHIVTRKVNRTADAWMLQQPDGRIIFVIPWEGEFSLIGTTETPVESPDAPHITAEEEAYLLGAVNRSLAKPLEPGDILHRFSGIRPLVLEEGKSARETTRDWKLLPHEGAAAMTVIGGKITTYRLLAEAVLKQLAPGTRRWTHNAPLPGGDIPRTGGTARADFDQWLGRLKQRHNLYDPAIVTRMAHLWGTDSDAMLENGLGENLGGLFEAELAHMRDREWATTAEDALWRRSKMGLRMTPEAQVRVQGFFGG</sequence>
<dbReference type="SUPFAM" id="SSF51905">
    <property type="entry name" value="FAD/NAD(P)-binding domain"/>
    <property type="match status" value="1"/>
</dbReference>
<gene>
    <name evidence="8" type="ORF">FJQ54_11675</name>
</gene>
<dbReference type="Gene3D" id="3.30.9.10">
    <property type="entry name" value="D-Amino Acid Oxidase, subunit A, domain 2"/>
    <property type="match status" value="2"/>
</dbReference>
<dbReference type="Pfam" id="PF01266">
    <property type="entry name" value="DAO"/>
    <property type="match status" value="1"/>
</dbReference>
<evidence type="ECO:0000259" key="7">
    <source>
        <dbReference type="Pfam" id="PF01266"/>
    </source>
</evidence>
<dbReference type="InterPro" id="IPR006076">
    <property type="entry name" value="FAD-dep_OxRdtase"/>
</dbReference>
<dbReference type="GO" id="GO:0046168">
    <property type="term" value="P:glycerol-3-phosphate catabolic process"/>
    <property type="evidence" value="ECO:0007669"/>
    <property type="project" value="TreeGrafter"/>
</dbReference>
<evidence type="ECO:0000256" key="1">
    <source>
        <dbReference type="ARBA" id="ARBA00001974"/>
    </source>
</evidence>
<keyword evidence="4" id="KW-0274">FAD</keyword>
<dbReference type="NCBIfam" id="NF009906">
    <property type="entry name" value="PRK13369.1"/>
    <property type="match status" value="1"/>
</dbReference>
<keyword evidence="9" id="KW-1185">Reference proteome</keyword>
<dbReference type="PROSITE" id="PS00977">
    <property type="entry name" value="FAD_G3PDH_1"/>
    <property type="match status" value="1"/>
</dbReference>
<dbReference type="EMBL" id="VFSU01000028">
    <property type="protein sequence ID" value="TPE60069.1"/>
    <property type="molecule type" value="Genomic_DNA"/>
</dbReference>
<dbReference type="InterPro" id="IPR038299">
    <property type="entry name" value="DAO_C_sf"/>
</dbReference>